<dbReference type="Gene3D" id="3.40.50.10190">
    <property type="entry name" value="BRCT domain"/>
    <property type="match status" value="6"/>
</dbReference>
<keyword evidence="12" id="KW-0904">Protein phosphatase</keyword>
<dbReference type="CDD" id="cd17710">
    <property type="entry name" value="BRCT_PAXIP1_rpt2"/>
    <property type="match status" value="1"/>
</dbReference>
<dbReference type="SUPFAM" id="SSF57850">
    <property type="entry name" value="RING/U-box"/>
    <property type="match status" value="1"/>
</dbReference>
<evidence type="ECO:0000256" key="7">
    <source>
        <dbReference type="ARBA" id="ARBA00022763"/>
    </source>
</evidence>
<name>A0A0V1BI74_TRISP</name>
<dbReference type="GO" id="GO:0008270">
    <property type="term" value="F:zinc ion binding"/>
    <property type="evidence" value="ECO:0007669"/>
    <property type="project" value="UniProtKB-KW"/>
</dbReference>
<dbReference type="InterPro" id="IPR000340">
    <property type="entry name" value="Dual-sp_phosphatase_cat-dom"/>
</dbReference>
<dbReference type="Gene3D" id="3.90.190.10">
    <property type="entry name" value="Protein tyrosine phosphatase superfamily"/>
    <property type="match status" value="1"/>
</dbReference>
<dbReference type="CDD" id="cd14524">
    <property type="entry name" value="PTPMT1"/>
    <property type="match status" value="1"/>
</dbReference>
<keyword evidence="10" id="KW-0378">Hydrolase</keyword>
<dbReference type="InterPro" id="IPR024991">
    <property type="entry name" value="RING-H2_APC11"/>
</dbReference>
<dbReference type="GO" id="GO:0061630">
    <property type="term" value="F:ubiquitin protein ligase activity"/>
    <property type="evidence" value="ECO:0007669"/>
    <property type="project" value="InterPro"/>
</dbReference>
<dbReference type="Pfam" id="PF12861">
    <property type="entry name" value="zf-ANAPC11"/>
    <property type="match status" value="1"/>
</dbReference>
<dbReference type="InterPro" id="IPR013083">
    <property type="entry name" value="Znf_RING/FYVE/PHD"/>
</dbReference>
<dbReference type="Pfam" id="PF16589">
    <property type="entry name" value="BRCT_2"/>
    <property type="match status" value="1"/>
</dbReference>
<evidence type="ECO:0000256" key="18">
    <source>
        <dbReference type="ARBA" id="ARBA00023858"/>
    </source>
</evidence>
<evidence type="ECO:0000256" key="30">
    <source>
        <dbReference type="SAM" id="MobiDB-lite"/>
    </source>
</evidence>
<dbReference type="SMART" id="SM00195">
    <property type="entry name" value="DSPc"/>
    <property type="match status" value="1"/>
</dbReference>
<evidence type="ECO:0000256" key="10">
    <source>
        <dbReference type="ARBA" id="ARBA00022801"/>
    </source>
</evidence>
<dbReference type="SUPFAM" id="SSF52113">
    <property type="entry name" value="BRCT domain"/>
    <property type="match status" value="5"/>
</dbReference>
<evidence type="ECO:0000256" key="16">
    <source>
        <dbReference type="ARBA" id="ARBA00023242"/>
    </source>
</evidence>
<dbReference type="SMART" id="SM00292">
    <property type="entry name" value="BRCT"/>
    <property type="match status" value="6"/>
</dbReference>
<keyword evidence="17" id="KW-1208">Phospholipid metabolism</keyword>
<evidence type="ECO:0000256" key="8">
    <source>
        <dbReference type="ARBA" id="ARBA00022771"/>
    </source>
</evidence>
<evidence type="ECO:0000259" key="32">
    <source>
        <dbReference type="PROSITE" id="PS50056"/>
    </source>
</evidence>
<dbReference type="InterPro" id="IPR016130">
    <property type="entry name" value="Tyr_Pase_AS"/>
</dbReference>
<dbReference type="InterPro" id="IPR036420">
    <property type="entry name" value="BRCT_dom_sf"/>
</dbReference>
<evidence type="ECO:0000256" key="23">
    <source>
        <dbReference type="ARBA" id="ARBA00051818"/>
    </source>
</evidence>
<evidence type="ECO:0000256" key="29">
    <source>
        <dbReference type="SAM" id="Coils"/>
    </source>
</evidence>
<evidence type="ECO:0000256" key="28">
    <source>
        <dbReference type="PROSITE-ProRule" id="PRU00175"/>
    </source>
</evidence>
<evidence type="ECO:0000256" key="21">
    <source>
        <dbReference type="ARBA" id="ARBA00030146"/>
    </source>
</evidence>
<dbReference type="EC" id="3.1.3.27" evidence="20"/>
<dbReference type="Proteomes" id="UP000054776">
    <property type="component" value="Unassembled WGS sequence"/>
</dbReference>
<dbReference type="PROSITE" id="PS00383">
    <property type="entry name" value="TYR_PHOSPHATASE_1"/>
    <property type="match status" value="1"/>
</dbReference>
<feature type="compositionally biased region" description="Polar residues" evidence="30">
    <location>
        <begin position="926"/>
        <end position="943"/>
    </location>
</feature>
<feature type="domain" description="BRCT" evidence="34">
    <location>
        <begin position="1192"/>
        <end position="1265"/>
    </location>
</feature>
<feature type="domain" description="BRCT" evidence="34">
    <location>
        <begin position="1375"/>
        <end position="1456"/>
    </location>
</feature>
<dbReference type="GO" id="GO:0008654">
    <property type="term" value="P:phospholipid biosynthetic process"/>
    <property type="evidence" value="ECO:0007669"/>
    <property type="project" value="UniProtKB-KW"/>
</dbReference>
<feature type="region of interest" description="Disordered" evidence="30">
    <location>
        <begin position="1754"/>
        <end position="1780"/>
    </location>
</feature>
<dbReference type="GO" id="GO:0004721">
    <property type="term" value="F:phosphoprotein phosphatase activity"/>
    <property type="evidence" value="ECO:0007669"/>
    <property type="project" value="UniProtKB-KW"/>
</dbReference>
<evidence type="ECO:0000256" key="15">
    <source>
        <dbReference type="ARBA" id="ARBA00023209"/>
    </source>
</evidence>
<feature type="region of interest" description="Disordered" evidence="30">
    <location>
        <begin position="527"/>
        <end position="587"/>
    </location>
</feature>
<keyword evidence="11" id="KW-0862">Zinc</keyword>
<dbReference type="Pfam" id="PF16770">
    <property type="entry name" value="RTT107_BRCT_5"/>
    <property type="match status" value="1"/>
</dbReference>
<evidence type="ECO:0000256" key="2">
    <source>
        <dbReference type="ARBA" id="ARBA00004370"/>
    </source>
</evidence>
<keyword evidence="7" id="KW-0227">DNA damage</keyword>
<organism evidence="35 36">
    <name type="scientific">Trichinella spiralis</name>
    <name type="common">Trichina worm</name>
    <dbReference type="NCBI Taxonomy" id="6334"/>
    <lineage>
        <taxon>Eukaryota</taxon>
        <taxon>Metazoa</taxon>
        <taxon>Ecdysozoa</taxon>
        <taxon>Nematoda</taxon>
        <taxon>Enoplea</taxon>
        <taxon>Dorylaimia</taxon>
        <taxon>Trichinellida</taxon>
        <taxon>Trichinellidae</taxon>
        <taxon>Trichinella</taxon>
    </lineage>
</organism>
<keyword evidence="15" id="KW-0594">Phospholipid biosynthesis</keyword>
<evidence type="ECO:0000256" key="9">
    <source>
        <dbReference type="ARBA" id="ARBA00022776"/>
    </source>
</evidence>
<evidence type="ECO:0000256" key="25">
    <source>
        <dbReference type="ARBA" id="ARBA00052632"/>
    </source>
</evidence>
<reference evidence="35 36" key="1">
    <citation type="submission" date="2015-01" db="EMBL/GenBank/DDBJ databases">
        <title>Evolution of Trichinella species and genotypes.</title>
        <authorList>
            <person name="Korhonen P.K."/>
            <person name="Edoardo P."/>
            <person name="Giuseppe L.R."/>
            <person name="Gasser R.B."/>
        </authorList>
    </citation>
    <scope>NUCLEOTIDE SEQUENCE [LARGE SCALE GENOMIC DNA]</scope>
    <source>
        <strain evidence="35">ISS3</strain>
    </source>
</reference>
<gene>
    <name evidence="35" type="primary">Paxip1</name>
    <name evidence="35" type="ORF">T01_4918</name>
</gene>
<evidence type="ECO:0000259" key="33">
    <source>
        <dbReference type="PROSITE" id="PS50089"/>
    </source>
</evidence>
<comment type="catalytic activity">
    <reaction evidence="26">
        <text>1,2-dioctanoyl-sn-glycero-3-phospho-(1D-myo-inositol-5-phosphate) + H2O = 1,2-dioctanoyl-sn-glycero-3-phospho-(1D-myo-inositol) + phosphate</text>
        <dbReference type="Rhea" id="RHEA:42308"/>
        <dbReference type="ChEBI" id="CHEBI:15377"/>
        <dbReference type="ChEBI" id="CHEBI:43474"/>
        <dbReference type="ChEBI" id="CHEBI:65221"/>
        <dbReference type="ChEBI" id="CHEBI:78911"/>
    </reaction>
    <physiologicalReaction direction="left-to-right" evidence="26">
        <dbReference type="Rhea" id="RHEA:42309"/>
    </physiologicalReaction>
</comment>
<dbReference type="GO" id="GO:0006974">
    <property type="term" value="P:DNA damage response"/>
    <property type="evidence" value="ECO:0007669"/>
    <property type="project" value="UniProtKB-KW"/>
</dbReference>
<dbReference type="Pfam" id="PF00533">
    <property type="entry name" value="BRCT"/>
    <property type="match status" value="2"/>
</dbReference>
<keyword evidence="6" id="KW-0132">Cell division</keyword>
<feature type="compositionally biased region" description="Low complexity" evidence="30">
    <location>
        <begin position="556"/>
        <end position="572"/>
    </location>
</feature>
<feature type="region of interest" description="Disordered" evidence="30">
    <location>
        <begin position="842"/>
        <end position="864"/>
    </location>
</feature>
<dbReference type="InterPro" id="IPR029021">
    <property type="entry name" value="Prot-tyrosine_phosphatase-like"/>
</dbReference>
<evidence type="ECO:0000256" key="22">
    <source>
        <dbReference type="ARBA" id="ARBA00050944"/>
    </source>
</evidence>
<dbReference type="PROSITE" id="PS50056">
    <property type="entry name" value="TYR_PHOSPHATASE_2"/>
    <property type="match status" value="1"/>
</dbReference>
<keyword evidence="5" id="KW-0444">Lipid biosynthesis</keyword>
<dbReference type="STRING" id="6334.A0A0V1BI74"/>
<feature type="domain" description="RING-type" evidence="33">
    <location>
        <begin position="1704"/>
        <end position="1747"/>
    </location>
</feature>
<dbReference type="CDD" id="cd16456">
    <property type="entry name" value="RING-H2_APC11"/>
    <property type="match status" value="1"/>
</dbReference>
<dbReference type="GO" id="GO:0005680">
    <property type="term" value="C:anaphase-promoting complex"/>
    <property type="evidence" value="ECO:0007669"/>
    <property type="project" value="InterPro"/>
</dbReference>
<dbReference type="GO" id="GO:0000931">
    <property type="term" value="C:gamma-tubulin ring complex"/>
    <property type="evidence" value="ECO:0007669"/>
    <property type="project" value="InterPro"/>
</dbReference>
<evidence type="ECO:0000256" key="19">
    <source>
        <dbReference type="ARBA" id="ARBA00024192"/>
    </source>
</evidence>
<dbReference type="GO" id="GO:0097602">
    <property type="term" value="F:cullin family protein binding"/>
    <property type="evidence" value="ECO:0007669"/>
    <property type="project" value="InterPro"/>
</dbReference>
<keyword evidence="8 28" id="KW-0863">Zinc-finger</keyword>
<dbReference type="InterPro" id="IPR000387">
    <property type="entry name" value="Tyr_Pase_dom"/>
</dbReference>
<comment type="pathway">
    <text evidence="19">Phospholipid metabolism; phosphatidylglycerol biosynthesis; phosphatidylglycerol from CDP-diacylglycerol: step 2/2.</text>
</comment>
<dbReference type="InterPro" id="IPR001841">
    <property type="entry name" value="Znf_RING"/>
</dbReference>
<evidence type="ECO:0000256" key="24">
    <source>
        <dbReference type="ARBA" id="ARBA00052505"/>
    </source>
</evidence>
<keyword evidence="9" id="KW-0498">Mitosis</keyword>
<dbReference type="GO" id="GO:0044666">
    <property type="term" value="C:MLL3/4 complex"/>
    <property type="evidence" value="ECO:0007669"/>
    <property type="project" value="TreeGrafter"/>
</dbReference>
<dbReference type="PROSITE" id="PS50054">
    <property type="entry name" value="TYR_PHOSPHATASE_DUAL"/>
    <property type="match status" value="1"/>
</dbReference>
<dbReference type="InterPro" id="IPR020422">
    <property type="entry name" value="TYR_PHOSPHATASE_DUAL_dom"/>
</dbReference>
<evidence type="ECO:0000256" key="4">
    <source>
        <dbReference type="ARBA" id="ARBA00013928"/>
    </source>
</evidence>
<feature type="region of interest" description="Disordered" evidence="30">
    <location>
        <begin position="602"/>
        <end position="631"/>
    </location>
</feature>
<dbReference type="OrthoDB" id="342264at2759"/>
<feature type="compositionally biased region" description="Low complexity" evidence="30">
    <location>
        <begin position="535"/>
        <end position="547"/>
    </location>
</feature>
<evidence type="ECO:0000256" key="13">
    <source>
        <dbReference type="ARBA" id="ARBA00023098"/>
    </source>
</evidence>
<keyword evidence="36" id="KW-1185">Reference proteome</keyword>
<dbReference type="InterPro" id="IPR051579">
    <property type="entry name" value="DDR_Transcriptional_Reg"/>
</dbReference>
<dbReference type="GO" id="GO:0016020">
    <property type="term" value="C:membrane"/>
    <property type="evidence" value="ECO:0007669"/>
    <property type="project" value="UniProtKB-SubCell"/>
</dbReference>
<evidence type="ECO:0000256" key="11">
    <source>
        <dbReference type="ARBA" id="ARBA00022833"/>
    </source>
</evidence>
<feature type="domain" description="BRCT" evidence="34">
    <location>
        <begin position="176"/>
        <end position="253"/>
    </location>
</feature>
<evidence type="ECO:0000256" key="5">
    <source>
        <dbReference type="ARBA" id="ARBA00022516"/>
    </source>
</evidence>
<dbReference type="CDD" id="cd17711">
    <property type="entry name" value="BRCT_PAXIP1_rpt3"/>
    <property type="match status" value="1"/>
</dbReference>
<dbReference type="Pfam" id="PF00782">
    <property type="entry name" value="DSPc"/>
    <property type="match status" value="1"/>
</dbReference>
<dbReference type="Gene3D" id="3.30.40.10">
    <property type="entry name" value="Zinc/RING finger domain, C3HC4 (zinc finger)"/>
    <property type="match status" value="1"/>
</dbReference>
<dbReference type="InterPro" id="IPR044596">
    <property type="entry name" value="PTPMT1-like"/>
</dbReference>
<comment type="catalytic activity">
    <reaction evidence="24">
        <text>1,2-dibutyryl-sn-glycero-3-phospho-(1D-myo-inositol-5-phosphate) + H2O = 1,2-dibutyryl-sn-glycero-3-phospho-(1D-myo-inositol) + phosphate</text>
        <dbReference type="Rhea" id="RHEA:42584"/>
        <dbReference type="ChEBI" id="CHEBI:15377"/>
        <dbReference type="ChEBI" id="CHEBI:43474"/>
        <dbReference type="ChEBI" id="CHEBI:82605"/>
        <dbReference type="ChEBI" id="CHEBI:82606"/>
    </reaction>
    <physiologicalReaction direction="left-to-right" evidence="24">
        <dbReference type="Rhea" id="RHEA:42585"/>
    </physiologicalReaction>
</comment>
<protein>
    <recommendedName>
        <fullName evidence="4">Anaphase-promoting complex subunit 11</fullName>
        <ecNumber evidence="20">3.1.3.27</ecNumber>
    </recommendedName>
    <alternativeName>
        <fullName evidence="21">PAX transactivation activation domain-interacting protein</fullName>
    </alternativeName>
    <alternativeName>
        <fullName evidence="18">PAX-interacting protein 1</fullName>
    </alternativeName>
    <alternativeName>
        <fullName evidence="27">Phosphatidylglycerophosphatase and protein-tyrosine phosphatase 1</fullName>
    </alternativeName>
</protein>
<dbReference type="PANTHER" id="PTHR23196:SF1">
    <property type="entry name" value="PAX-INTERACTING PROTEIN 1"/>
    <property type="match status" value="1"/>
</dbReference>
<feature type="compositionally biased region" description="Polar residues" evidence="30">
    <location>
        <begin position="1040"/>
        <end position="1053"/>
    </location>
</feature>
<evidence type="ECO:0000256" key="3">
    <source>
        <dbReference type="ARBA" id="ARBA00005189"/>
    </source>
</evidence>
<feature type="domain" description="BRCT" evidence="34">
    <location>
        <begin position="1094"/>
        <end position="1180"/>
    </location>
</feature>
<keyword evidence="29" id="KW-0175">Coiled coil</keyword>
<dbReference type="GO" id="GO:0008962">
    <property type="term" value="F:phosphatidylglycerophosphatase activity"/>
    <property type="evidence" value="ECO:0007669"/>
    <property type="project" value="UniProtKB-EC"/>
</dbReference>
<evidence type="ECO:0000256" key="26">
    <source>
        <dbReference type="ARBA" id="ARBA00052780"/>
    </source>
</evidence>
<feature type="compositionally biased region" description="Low complexity" evidence="30">
    <location>
        <begin position="656"/>
        <end position="667"/>
    </location>
</feature>
<dbReference type="GO" id="GO:0033566">
    <property type="term" value="P:gamma-tubulin complex localization"/>
    <property type="evidence" value="ECO:0007669"/>
    <property type="project" value="InterPro"/>
</dbReference>
<dbReference type="SUPFAM" id="SSF52799">
    <property type="entry name" value="(Phosphotyrosine protein) phosphatases II"/>
    <property type="match status" value="1"/>
</dbReference>
<feature type="compositionally biased region" description="Low complexity" evidence="30">
    <location>
        <begin position="954"/>
        <end position="988"/>
    </location>
</feature>
<comment type="catalytic activity">
    <reaction evidence="25">
        <text>1,2-di-(9Z-octadecenoyl)-sn-glycero-3-phospho-(1'-sn-glycerol-3'-phosphate) + H2O = 1,2-di-(9Z-octadecenoyl)-sn-glycero-3-phospho-(1'-sn-glycerol) + phosphate</text>
        <dbReference type="Rhea" id="RHEA:42304"/>
        <dbReference type="ChEBI" id="CHEBI:15377"/>
        <dbReference type="ChEBI" id="CHEBI:43474"/>
        <dbReference type="ChEBI" id="CHEBI:75163"/>
        <dbReference type="ChEBI" id="CHEBI:78907"/>
    </reaction>
    <physiologicalReaction direction="left-to-right" evidence="25">
        <dbReference type="Rhea" id="RHEA:42305"/>
    </physiologicalReaction>
</comment>
<dbReference type="EMBL" id="JYDH01000041">
    <property type="protein sequence ID" value="KRY36559.1"/>
    <property type="molecule type" value="Genomic_DNA"/>
</dbReference>
<feature type="compositionally biased region" description="Low complexity" evidence="30">
    <location>
        <begin position="842"/>
        <end position="857"/>
    </location>
</feature>
<keyword evidence="16" id="KW-0539">Nucleus</keyword>
<feature type="region of interest" description="Disordered" evidence="30">
    <location>
        <begin position="920"/>
        <end position="988"/>
    </location>
</feature>
<dbReference type="Pfam" id="PF12554">
    <property type="entry name" value="MOZART1"/>
    <property type="match status" value="1"/>
</dbReference>
<feature type="compositionally biased region" description="Low complexity" evidence="30">
    <location>
        <begin position="602"/>
        <end position="626"/>
    </location>
</feature>
<comment type="catalytic activity">
    <reaction evidence="23">
        <text>a 1-acyl-2-hexanoyl-sn-glycero-3-phospho-(1D-myo-inositol-5-phosphate) + H2O = a 1-acyl-2-hexanoyl-sn-glycero-3-phospho-(1D-myo-inositol) + phosphate</text>
        <dbReference type="Rhea" id="RHEA:42320"/>
        <dbReference type="ChEBI" id="CHEBI:15377"/>
        <dbReference type="ChEBI" id="CHEBI:43474"/>
        <dbReference type="ChEBI" id="CHEBI:78930"/>
        <dbReference type="ChEBI" id="CHEBI:78931"/>
    </reaction>
    <physiologicalReaction direction="left-to-right" evidence="23">
        <dbReference type="Rhea" id="RHEA:42321"/>
    </physiologicalReaction>
</comment>
<proteinExistence type="predicted"/>
<dbReference type="InParanoid" id="A0A0V1BI74"/>
<evidence type="ECO:0000256" key="6">
    <source>
        <dbReference type="ARBA" id="ARBA00022618"/>
    </source>
</evidence>
<dbReference type="PROSITE" id="PS50089">
    <property type="entry name" value="ZF_RING_2"/>
    <property type="match status" value="1"/>
</dbReference>
<evidence type="ECO:0000313" key="35">
    <source>
        <dbReference type="EMBL" id="KRY36559.1"/>
    </source>
</evidence>
<evidence type="ECO:0000313" key="36">
    <source>
        <dbReference type="Proteomes" id="UP000054776"/>
    </source>
</evidence>
<comment type="catalytic activity">
    <reaction evidence="22">
        <text>a 1,2-diacyl-sn-glycero-3-phospho-(1'-sn-glycero-3'-phosphate) + H2O = a 1,2-diacyl-sn-glycero-3-phospho-(1'-sn-glycerol) + phosphate</text>
        <dbReference type="Rhea" id="RHEA:33751"/>
        <dbReference type="ChEBI" id="CHEBI:15377"/>
        <dbReference type="ChEBI" id="CHEBI:43474"/>
        <dbReference type="ChEBI" id="CHEBI:60110"/>
        <dbReference type="ChEBI" id="CHEBI:64716"/>
        <dbReference type="EC" id="3.1.3.27"/>
    </reaction>
    <physiologicalReaction direction="left-to-right" evidence="22">
        <dbReference type="Rhea" id="RHEA:33752"/>
    </physiologicalReaction>
</comment>
<keyword evidence="13" id="KW-0443">Lipid metabolism</keyword>
<feature type="coiled-coil region" evidence="29">
    <location>
        <begin position="690"/>
        <end position="787"/>
    </location>
</feature>
<keyword evidence="9" id="KW-0131">Cell cycle</keyword>
<feature type="region of interest" description="Disordered" evidence="30">
    <location>
        <begin position="1040"/>
        <end position="1059"/>
    </location>
</feature>
<dbReference type="InterPro" id="IPR001357">
    <property type="entry name" value="BRCT_dom"/>
</dbReference>
<dbReference type="Pfam" id="PF12738">
    <property type="entry name" value="PTCB-BRCT"/>
    <property type="match status" value="2"/>
</dbReference>
<comment type="subcellular location">
    <subcellularLocation>
        <location evidence="2">Membrane</location>
    </subcellularLocation>
    <subcellularLocation>
        <location evidence="1">Nucleus</location>
    </subcellularLocation>
</comment>
<feature type="region of interest" description="Disordered" evidence="30">
    <location>
        <begin position="656"/>
        <end position="681"/>
    </location>
</feature>
<dbReference type="eggNOG" id="KOG1719">
    <property type="taxonomic scope" value="Eukaryota"/>
</dbReference>
<feature type="compositionally biased region" description="Polar residues" evidence="30">
    <location>
        <begin position="668"/>
        <end position="680"/>
    </location>
</feature>
<evidence type="ECO:0000256" key="1">
    <source>
        <dbReference type="ARBA" id="ARBA00004123"/>
    </source>
</evidence>
<dbReference type="PROSITE" id="PS50172">
    <property type="entry name" value="BRCT"/>
    <property type="match status" value="5"/>
</dbReference>
<keyword evidence="14" id="KW-0472">Membrane</keyword>
<feature type="domain" description="Tyrosine-protein phosphatase" evidence="31">
    <location>
        <begin position="29"/>
        <end position="181"/>
    </location>
</feature>
<comment type="caution">
    <text evidence="35">The sequence shown here is derived from an EMBL/GenBank/DDBJ whole genome shotgun (WGS) entry which is preliminary data.</text>
</comment>
<dbReference type="PANTHER" id="PTHR23196">
    <property type="entry name" value="PAX TRANSCRIPTION ACTIVATION DOMAIN INTERACTING PROTEIN"/>
    <property type="match status" value="1"/>
</dbReference>
<dbReference type="GO" id="GO:0005737">
    <property type="term" value="C:cytoplasm"/>
    <property type="evidence" value="ECO:0007669"/>
    <property type="project" value="UniProtKB-ARBA"/>
</dbReference>
<evidence type="ECO:0000256" key="12">
    <source>
        <dbReference type="ARBA" id="ARBA00022912"/>
    </source>
</evidence>
<dbReference type="GO" id="GO:0051301">
    <property type="term" value="P:cell division"/>
    <property type="evidence" value="ECO:0007669"/>
    <property type="project" value="UniProtKB-KW"/>
</dbReference>
<evidence type="ECO:0000259" key="31">
    <source>
        <dbReference type="PROSITE" id="PS50054"/>
    </source>
</evidence>
<sequence>MGLLSWATFYSTLSYNLLRNRLSETDWPWYSKIDETVILGALPFKSMMNELIDKEHVGGVVCLTEPHEIEHRWAAAKNDWEARGVSYFWLPIRDFWYSTSLENVREAVKFIEECEQSGKKVYVHCKAGRSRSAMIVMCYLMQKHGWYSTAAHALLKSKRPRIVLWHDHWLTIEQYAKTFVWGQLKVYLVPRTVEESRAEKVRKILTENGARLSSYLTDSVSILIADHPDSSEVGEARDIYDIPVVASSWVFASAWCRCILPYGAPGRLFSPEQKQIFRDCVFCPTQMSRHDANILWSIIVSLGGECERVLTSRTTHLISFLISGNKYRIASVNDSIRIVIPQWVVDCAEAGELLSVEQYHPSNFVQENSADENDMKAEQEIQNLAATLKMEAQQLVERNQTNQYHMSPYSAPYGPPTPVCGTVGPTNPMVSLDTVRFHEFIENKHAVLQHHVAMHQQQHHAGMNQSVSSPAPGVSPACGFNPSVDRCYQLSPEMGANSPYQQMGPRISPQQRFWYSNNVQPPFPVQHQTQMHGSPQQMQMIRPQQMPVSRRQSDTPLMSPSGNGSPLGSPNPAFISHSQQQYSASPMQAQSVIYHSLANEQYQSPPQQQQQQQPRQQQQLYSHQQQNSFGGGYQHEMQLVGAPQRQVYMPQQNQLHQNHGQLIQQQQPRFSDSTPPNYSSAAEYAGNAAVQLQQAKKMSLQQQQESLKQQQIQYQQQVQEQRMHAHQIQQQQQQQQQHQIQQQQQQQHQMQQQQQHQVQQQQQQHQLQQQQQQQQQQQHQIQQQQQQQQQQHQIQQQQQHQIQQHQIQQQHQVQQMQQQKQQQMQQPQQQQKQQQQPQQVQQQQQPQQIQQMQHQQQLSASPRVQFQHHHFPATPIDASLQRQQFVPTTRMNQGSFPNSNQIQMQAHCQLRPGFQRVSHPGYALPLQTSTPATISLPSGQRPTVPSYPVRDFNPQMQPQQQLQQQHQQQQKQQQQPQQLHSLSNQQQYQGVNLASAPQQGEMGLHQKEPRLVPPSLQQPYQVMQVAGSQIPNERFQSRNFQQPYSPRMGTTSLKESRSVRPLTQALPPSSSVESVKTQPPAMQFFGHDPRVDVPPELCLVGCVFLIVDYERTLDQKEVSDWRIVINLHGGDVEIMYSTKCTHVVCESLRHPVVQQALRDNKRCVTAQWLNDVIMNKKLLPPWKAIHFPSFFGDNKPCKGKIFAVSGFPVKERSCLKQMILAVGAHYTAYFSRHNHLLVAKTYCGPKVMKAAEWKIPVVNLQWLTEVFFGQTTALQNINNAKYHQFVPKELSLQPNFDPFRIDTATAMPMLMNAWRNPVLFDMEICRNASKKRFQIENDDGKIFPHKRIKLSPPPADADIQKRCAEFAKCGKNVAEVRICFTGLYQAEVNHLEKKVLWLGGKVVQLVSECTHLITADLKRTRKLLEGISLGRYIVSPIWIRQSYKQQQFVDPVDFIVKDEGNEKFFGFNVKLSIWRARQKKLFEKLLFYVTPSVQPFPSVLGDLISTAGGSLIRQCPSSRMMLQLKDIGTQFVVIACDNDLHICQALLDAGVDIHSAEFILTGILRQEVDFQSYKLEVRPVEQQPRASQFFMKELPSSQLSEDCLHRIAKLLKVDLDRESLAICVRLIEAGVDPERLAIVFCEISNLSSGGKLPTDKTEEEKSPDDSTVTGLKVKILNWNMVSTWQWDTQDPLCGICRNSFDFPCPDCKVQYDQCPIAWGECTHCFHEHCITQWHSTQADVKDCPMCRQPWVKSADVTETPPGTPESLGAFNLSPSTGTSS</sequence>
<evidence type="ECO:0000259" key="34">
    <source>
        <dbReference type="PROSITE" id="PS50172"/>
    </source>
</evidence>
<dbReference type="InterPro" id="IPR022214">
    <property type="entry name" value="MZT1"/>
</dbReference>
<accession>A0A0V1BI74</accession>
<evidence type="ECO:0000256" key="20">
    <source>
        <dbReference type="ARBA" id="ARBA00024224"/>
    </source>
</evidence>
<dbReference type="GO" id="GO:0031145">
    <property type="term" value="P:anaphase-promoting complex-dependent catabolic process"/>
    <property type="evidence" value="ECO:0007669"/>
    <property type="project" value="InterPro"/>
</dbReference>
<evidence type="ECO:0000256" key="17">
    <source>
        <dbReference type="ARBA" id="ARBA00023264"/>
    </source>
</evidence>
<comment type="pathway">
    <text evidence="3">Lipid metabolism.</text>
</comment>
<dbReference type="FunFam" id="3.90.190.10:FF:000060">
    <property type="entry name" value="Phosphatidylglycerophosphatase and protein-tyrosine phosphatase 1"/>
    <property type="match status" value="1"/>
</dbReference>
<feature type="compositionally biased region" description="Polar residues" evidence="30">
    <location>
        <begin position="576"/>
        <end position="587"/>
    </location>
</feature>
<evidence type="ECO:0000256" key="27">
    <source>
        <dbReference type="ARBA" id="ARBA00069309"/>
    </source>
</evidence>
<evidence type="ECO:0000256" key="14">
    <source>
        <dbReference type="ARBA" id="ARBA00023136"/>
    </source>
</evidence>
<keyword evidence="8 28" id="KW-0479">Metal-binding</keyword>
<feature type="domain" description="BRCT" evidence="34">
    <location>
        <begin position="272"/>
        <end position="361"/>
    </location>
</feature>
<feature type="domain" description="Tyrosine specific protein phosphatases" evidence="32">
    <location>
        <begin position="102"/>
        <end position="170"/>
    </location>
</feature>